<evidence type="ECO:0000313" key="4">
    <source>
        <dbReference type="Proteomes" id="UP001058974"/>
    </source>
</evidence>
<evidence type="ECO:0000313" key="3">
    <source>
        <dbReference type="EMBL" id="KAI5398249.1"/>
    </source>
</evidence>
<dbReference type="Proteomes" id="UP001058974">
    <property type="component" value="Chromosome 6"/>
</dbReference>
<gene>
    <name evidence="3" type="ORF">KIW84_063878</name>
</gene>
<organism evidence="3 4">
    <name type="scientific">Pisum sativum</name>
    <name type="common">Garden pea</name>
    <name type="synonym">Lathyrus oleraceus</name>
    <dbReference type="NCBI Taxonomy" id="3888"/>
    <lineage>
        <taxon>Eukaryota</taxon>
        <taxon>Viridiplantae</taxon>
        <taxon>Streptophyta</taxon>
        <taxon>Embryophyta</taxon>
        <taxon>Tracheophyta</taxon>
        <taxon>Spermatophyta</taxon>
        <taxon>Magnoliopsida</taxon>
        <taxon>eudicotyledons</taxon>
        <taxon>Gunneridae</taxon>
        <taxon>Pentapetalae</taxon>
        <taxon>rosids</taxon>
        <taxon>fabids</taxon>
        <taxon>Fabales</taxon>
        <taxon>Fabaceae</taxon>
        <taxon>Papilionoideae</taxon>
        <taxon>50 kb inversion clade</taxon>
        <taxon>NPAAA clade</taxon>
        <taxon>Hologalegina</taxon>
        <taxon>IRL clade</taxon>
        <taxon>Fabeae</taxon>
        <taxon>Lathyrus</taxon>
    </lineage>
</organism>
<protein>
    <recommendedName>
        <fullName evidence="2">Retroviral polymerase SH3-like domain-containing protein</fullName>
    </recommendedName>
</protein>
<name>A0A9D4W8S0_PEA</name>
<sequence>MVYGRFRGIKALTSRGLITRVKDLILVLSCLEYMLYYLSWPEFGSFEFHSSWLNFGKINLDGDTPYRIWSGEHADYDRLNFFGCTSYYHVKDNKLDNRAKKVIFLGYAKGFKGYLLWSLEDSKFAMSRDVSFDEKSMVSNDGDVKISNKVVEIESTDQPESSHVLVGYPDVTHNEEDDEFDHEEVQKENTYTLQQ</sequence>
<feature type="domain" description="Retroviral polymerase SH3-like" evidence="2">
    <location>
        <begin position="84"/>
        <end position="138"/>
    </location>
</feature>
<dbReference type="Pfam" id="PF25597">
    <property type="entry name" value="SH3_retrovirus"/>
    <property type="match status" value="1"/>
</dbReference>
<reference evidence="3 4" key="1">
    <citation type="journal article" date="2022" name="Nat. Genet.">
        <title>Improved pea reference genome and pan-genome highlight genomic features and evolutionary characteristics.</title>
        <authorList>
            <person name="Yang T."/>
            <person name="Liu R."/>
            <person name="Luo Y."/>
            <person name="Hu S."/>
            <person name="Wang D."/>
            <person name="Wang C."/>
            <person name="Pandey M.K."/>
            <person name="Ge S."/>
            <person name="Xu Q."/>
            <person name="Li N."/>
            <person name="Li G."/>
            <person name="Huang Y."/>
            <person name="Saxena R.K."/>
            <person name="Ji Y."/>
            <person name="Li M."/>
            <person name="Yan X."/>
            <person name="He Y."/>
            <person name="Liu Y."/>
            <person name="Wang X."/>
            <person name="Xiang C."/>
            <person name="Varshney R.K."/>
            <person name="Ding H."/>
            <person name="Gao S."/>
            <person name="Zong X."/>
        </authorList>
    </citation>
    <scope>NUCLEOTIDE SEQUENCE [LARGE SCALE GENOMIC DNA]</scope>
    <source>
        <strain evidence="3 4">cv. Zhongwan 6</strain>
    </source>
</reference>
<evidence type="ECO:0000259" key="2">
    <source>
        <dbReference type="Pfam" id="PF25597"/>
    </source>
</evidence>
<dbReference type="InterPro" id="IPR057670">
    <property type="entry name" value="SH3_retrovirus"/>
</dbReference>
<dbReference type="EMBL" id="JAMSHJ010000006">
    <property type="protein sequence ID" value="KAI5398249.1"/>
    <property type="molecule type" value="Genomic_DNA"/>
</dbReference>
<comment type="caution">
    <text evidence="3">The sequence shown here is derived from an EMBL/GenBank/DDBJ whole genome shotgun (WGS) entry which is preliminary data.</text>
</comment>
<evidence type="ECO:0000256" key="1">
    <source>
        <dbReference type="SAM" id="MobiDB-lite"/>
    </source>
</evidence>
<accession>A0A9D4W8S0</accession>
<feature type="region of interest" description="Disordered" evidence="1">
    <location>
        <begin position="173"/>
        <end position="195"/>
    </location>
</feature>
<keyword evidence="4" id="KW-1185">Reference proteome</keyword>
<dbReference type="Gramene" id="Psat06G0387800-T1">
    <property type="protein sequence ID" value="KAI5398249.1"/>
    <property type="gene ID" value="KIW84_063878"/>
</dbReference>
<dbReference type="AlphaFoldDB" id="A0A9D4W8S0"/>
<proteinExistence type="predicted"/>